<dbReference type="InterPro" id="IPR011429">
    <property type="entry name" value="Cyt_c_Planctomycete-type"/>
</dbReference>
<dbReference type="InterPro" id="IPR009056">
    <property type="entry name" value="Cyt_c-like_dom"/>
</dbReference>
<dbReference type="InterPro" id="IPR011444">
    <property type="entry name" value="DUF1549"/>
</dbReference>
<dbReference type="GO" id="GO:0020037">
    <property type="term" value="F:heme binding"/>
    <property type="evidence" value="ECO:0007669"/>
    <property type="project" value="InterPro"/>
</dbReference>
<evidence type="ECO:0000256" key="3">
    <source>
        <dbReference type="ARBA" id="ARBA00023004"/>
    </source>
</evidence>
<dbReference type="GO" id="GO:0046872">
    <property type="term" value="F:metal ion binding"/>
    <property type="evidence" value="ECO:0007669"/>
    <property type="project" value="UniProtKB-KW"/>
</dbReference>
<keyword evidence="3" id="KW-0408">Iron</keyword>
<dbReference type="PANTHER" id="PTHR35889:SF3">
    <property type="entry name" value="F-BOX DOMAIN-CONTAINING PROTEIN"/>
    <property type="match status" value="1"/>
</dbReference>
<dbReference type="SUPFAM" id="SSF46626">
    <property type="entry name" value="Cytochrome c"/>
    <property type="match status" value="1"/>
</dbReference>
<feature type="domain" description="Cytochrome c" evidence="4">
    <location>
        <begin position="15"/>
        <end position="114"/>
    </location>
</feature>
<organism evidence="5">
    <name type="scientific">marine metagenome</name>
    <dbReference type="NCBI Taxonomy" id="408172"/>
    <lineage>
        <taxon>unclassified sequences</taxon>
        <taxon>metagenomes</taxon>
        <taxon>ecological metagenomes</taxon>
    </lineage>
</organism>
<sequence>MIRSRIILLTIGLLFALKAGAIDFSKEIQPLLAERCFKCHGEKKRKGGLRLTNRRDALTPGDSGKAAVVPGNSATSLLIRKISSRDPKEQMPQKGDQLTAAQVDLLRQWIDEGAVWPKTEAKHWAYVKPERPALPRLESKWPHNGIDHFILDRLNKESLKPSPQARPEQLLRRVYLDLIGLPPSPMVVDKFLKNSSPMAYENVVDQLLASPRYGERW</sequence>
<dbReference type="InterPro" id="IPR036909">
    <property type="entry name" value="Cyt_c-like_dom_sf"/>
</dbReference>
<evidence type="ECO:0000256" key="2">
    <source>
        <dbReference type="ARBA" id="ARBA00022723"/>
    </source>
</evidence>
<reference evidence="5" key="1">
    <citation type="submission" date="2018-05" db="EMBL/GenBank/DDBJ databases">
        <authorList>
            <person name="Lanie J.A."/>
            <person name="Ng W.-L."/>
            <person name="Kazmierczak K.M."/>
            <person name="Andrzejewski T.M."/>
            <person name="Davidsen T.M."/>
            <person name="Wayne K.J."/>
            <person name="Tettelin H."/>
            <person name="Glass J.I."/>
            <person name="Rusch D."/>
            <person name="Podicherti R."/>
            <person name="Tsui H.-C.T."/>
            <person name="Winkler M.E."/>
        </authorList>
    </citation>
    <scope>NUCLEOTIDE SEQUENCE</scope>
</reference>
<protein>
    <recommendedName>
        <fullName evidence="4">Cytochrome c domain-containing protein</fullName>
    </recommendedName>
</protein>
<dbReference type="Gene3D" id="1.10.760.10">
    <property type="entry name" value="Cytochrome c-like domain"/>
    <property type="match status" value="1"/>
</dbReference>
<gene>
    <name evidence="5" type="ORF">METZ01_LOCUS444744</name>
</gene>
<evidence type="ECO:0000256" key="1">
    <source>
        <dbReference type="ARBA" id="ARBA00022617"/>
    </source>
</evidence>
<dbReference type="AlphaFoldDB" id="A0A382Z9C5"/>
<proteinExistence type="predicted"/>
<keyword evidence="1" id="KW-0349">Heme</keyword>
<dbReference type="Pfam" id="PF07583">
    <property type="entry name" value="PSCyt2"/>
    <property type="match status" value="1"/>
</dbReference>
<accession>A0A382Z9C5</accession>
<evidence type="ECO:0000259" key="4">
    <source>
        <dbReference type="PROSITE" id="PS51007"/>
    </source>
</evidence>
<dbReference type="GO" id="GO:0009055">
    <property type="term" value="F:electron transfer activity"/>
    <property type="evidence" value="ECO:0007669"/>
    <property type="project" value="InterPro"/>
</dbReference>
<evidence type="ECO:0000313" key="5">
    <source>
        <dbReference type="EMBL" id="SVD91890.1"/>
    </source>
</evidence>
<dbReference type="EMBL" id="UINC01181939">
    <property type="protein sequence ID" value="SVD91890.1"/>
    <property type="molecule type" value="Genomic_DNA"/>
</dbReference>
<dbReference type="PANTHER" id="PTHR35889">
    <property type="entry name" value="CYCLOINULO-OLIGOSACCHARIDE FRUCTANOTRANSFERASE-RELATED"/>
    <property type="match status" value="1"/>
</dbReference>
<dbReference type="PROSITE" id="PS51007">
    <property type="entry name" value="CYTC"/>
    <property type="match status" value="1"/>
</dbReference>
<name>A0A382Z9C5_9ZZZZ</name>
<keyword evidence="2" id="KW-0479">Metal-binding</keyword>
<feature type="non-terminal residue" evidence="5">
    <location>
        <position position="217"/>
    </location>
</feature>
<dbReference type="Pfam" id="PF07635">
    <property type="entry name" value="PSCyt1"/>
    <property type="match status" value="1"/>
</dbReference>